<reference evidence="1" key="1">
    <citation type="submission" date="2020-11" db="EMBL/GenBank/DDBJ databases">
        <authorList>
            <consortium name="DOE Joint Genome Institute"/>
            <person name="Ahrendt S."/>
            <person name="Riley R."/>
            <person name="Andreopoulos W."/>
            <person name="Labutti K."/>
            <person name="Pangilinan J."/>
            <person name="Ruiz-Duenas F.J."/>
            <person name="Barrasa J.M."/>
            <person name="Sanchez-Garcia M."/>
            <person name="Camarero S."/>
            <person name="Miyauchi S."/>
            <person name="Serrano A."/>
            <person name="Linde D."/>
            <person name="Babiker R."/>
            <person name="Drula E."/>
            <person name="Ayuso-Fernandez I."/>
            <person name="Pacheco R."/>
            <person name="Padilla G."/>
            <person name="Ferreira P."/>
            <person name="Barriuso J."/>
            <person name="Kellner H."/>
            <person name="Castanera R."/>
            <person name="Alfaro M."/>
            <person name="Ramirez L."/>
            <person name="Pisabarro A.G."/>
            <person name="Kuo A."/>
            <person name="Tritt A."/>
            <person name="Lipzen A."/>
            <person name="He G."/>
            <person name="Yan M."/>
            <person name="Ng V."/>
            <person name="Cullen D."/>
            <person name="Martin F."/>
            <person name="Rosso M.-N."/>
            <person name="Henrissat B."/>
            <person name="Hibbett D."/>
            <person name="Martinez A.T."/>
            <person name="Grigoriev I.V."/>
        </authorList>
    </citation>
    <scope>NUCLEOTIDE SEQUENCE</scope>
    <source>
        <strain evidence="1">MF-IS2</strain>
    </source>
</reference>
<accession>A0A9P6BZM2</accession>
<evidence type="ECO:0000313" key="2">
    <source>
        <dbReference type="Proteomes" id="UP000807342"/>
    </source>
</evidence>
<name>A0A9P6BZM2_9AGAR</name>
<organism evidence="1 2">
    <name type="scientific">Macrolepiota fuliginosa MF-IS2</name>
    <dbReference type="NCBI Taxonomy" id="1400762"/>
    <lineage>
        <taxon>Eukaryota</taxon>
        <taxon>Fungi</taxon>
        <taxon>Dikarya</taxon>
        <taxon>Basidiomycota</taxon>
        <taxon>Agaricomycotina</taxon>
        <taxon>Agaricomycetes</taxon>
        <taxon>Agaricomycetidae</taxon>
        <taxon>Agaricales</taxon>
        <taxon>Agaricineae</taxon>
        <taxon>Agaricaceae</taxon>
        <taxon>Macrolepiota</taxon>
    </lineage>
</organism>
<gene>
    <name evidence="1" type="ORF">P691DRAFT_787552</name>
</gene>
<keyword evidence="2" id="KW-1185">Reference proteome</keyword>
<dbReference type="EMBL" id="MU151437">
    <property type="protein sequence ID" value="KAF9443769.1"/>
    <property type="molecule type" value="Genomic_DNA"/>
</dbReference>
<comment type="caution">
    <text evidence="1">The sequence shown here is derived from an EMBL/GenBank/DDBJ whole genome shotgun (WGS) entry which is preliminary data.</text>
</comment>
<proteinExistence type="predicted"/>
<sequence>MWEIPDLRQFNIGGMTVDRKVLKSSASRNGDGCFWSKEQVSRRFDIDIKVFVEWCLSEGAFKGGVELRKVVKFPGALIYMDDEPQILGAAGPAAQSALLLIINDLLVEENLSGCLFDGFLDIPNLTAKQLIFLSRTALYGDARSFQVIHWPTAASTSSLDDLEKIRYPGGTLPNAYMSTSAPDLQH</sequence>
<dbReference type="AlphaFoldDB" id="A0A9P6BZM2"/>
<protein>
    <submittedName>
        <fullName evidence="1">Uncharacterized protein</fullName>
    </submittedName>
</protein>
<evidence type="ECO:0000313" key="1">
    <source>
        <dbReference type="EMBL" id="KAF9443769.1"/>
    </source>
</evidence>
<dbReference type="Proteomes" id="UP000807342">
    <property type="component" value="Unassembled WGS sequence"/>
</dbReference>